<feature type="transmembrane region" description="Helical" evidence="2">
    <location>
        <begin position="76"/>
        <end position="98"/>
    </location>
</feature>
<dbReference type="Pfam" id="PF13639">
    <property type="entry name" value="zf-RING_2"/>
    <property type="match status" value="1"/>
</dbReference>
<reference evidence="4" key="1">
    <citation type="submission" date="2018-10" db="EMBL/GenBank/DDBJ databases">
        <title>Hidden diversity of soil giant viruses.</title>
        <authorList>
            <person name="Schulz F."/>
            <person name="Alteio L."/>
            <person name="Goudeau D."/>
            <person name="Ryan E.M."/>
            <person name="Malmstrom R.R."/>
            <person name="Blanchard J."/>
            <person name="Woyke T."/>
        </authorList>
    </citation>
    <scope>NUCLEOTIDE SEQUENCE</scope>
    <source>
        <strain evidence="4">HYV1</strain>
    </source>
</reference>
<dbReference type="GO" id="GO:0008270">
    <property type="term" value="F:zinc ion binding"/>
    <property type="evidence" value="ECO:0007669"/>
    <property type="project" value="UniProtKB-KW"/>
</dbReference>
<dbReference type="Gene3D" id="3.30.40.10">
    <property type="entry name" value="Zinc/RING finger domain, C3HC4 (zinc finger)"/>
    <property type="match status" value="1"/>
</dbReference>
<dbReference type="EMBL" id="MK072384">
    <property type="protein sequence ID" value="AYV82806.1"/>
    <property type="molecule type" value="Genomic_DNA"/>
</dbReference>
<evidence type="ECO:0000256" key="1">
    <source>
        <dbReference type="PROSITE-ProRule" id="PRU00175"/>
    </source>
</evidence>
<dbReference type="PROSITE" id="PS50089">
    <property type="entry name" value="ZF_RING_2"/>
    <property type="match status" value="1"/>
</dbReference>
<keyword evidence="1" id="KW-0479">Metal-binding</keyword>
<accession>A0A3G5A6C3</accession>
<keyword evidence="2" id="KW-1133">Transmembrane helix</keyword>
<name>A0A3G5A6C3_9VIRU</name>
<dbReference type="InterPro" id="IPR001841">
    <property type="entry name" value="Znf_RING"/>
</dbReference>
<sequence length="247" mass="27360">MARIVVILLGAYIVVTIVLLSLYTNEQYSKEQNSPETQASMGAFTVGFSIAGLLTAVFAIKFIIDRMLGLTNQVDFNLRAGTAFVLMILGIIVCQVLSISSFGLHCGYSTCFNMETPLYIPVLVHVFLFFGFLGIVIIVYTIEFICWLACGVNIEVLKYFPYGAVEPVDDPNAVDLDKLGNVIIRGDVINNLYQFGLTTNCSICLVDHVPNKKINLLGCSHYFHTECIASWLKNNDSCPICKKQCKN</sequence>
<feature type="transmembrane region" description="Helical" evidence="2">
    <location>
        <begin position="5"/>
        <end position="23"/>
    </location>
</feature>
<keyword evidence="1" id="KW-0862">Zinc</keyword>
<keyword evidence="2" id="KW-0472">Membrane</keyword>
<proteinExistence type="predicted"/>
<feature type="transmembrane region" description="Helical" evidence="2">
    <location>
        <begin position="43"/>
        <end position="64"/>
    </location>
</feature>
<feature type="transmembrane region" description="Helical" evidence="2">
    <location>
        <begin position="118"/>
        <end position="140"/>
    </location>
</feature>
<organism evidence="4">
    <name type="scientific">Hyperionvirus sp</name>
    <dbReference type="NCBI Taxonomy" id="2487770"/>
    <lineage>
        <taxon>Viruses</taxon>
        <taxon>Varidnaviria</taxon>
        <taxon>Bamfordvirae</taxon>
        <taxon>Nucleocytoviricota</taxon>
        <taxon>Megaviricetes</taxon>
        <taxon>Imitervirales</taxon>
        <taxon>Mimiviridae</taxon>
        <taxon>Klosneuvirinae</taxon>
    </lineage>
</organism>
<dbReference type="PANTHER" id="PTHR45676">
    <property type="entry name" value="RING-H2 FINGER PROTEIN ATL51-RELATED"/>
    <property type="match status" value="1"/>
</dbReference>
<dbReference type="SUPFAM" id="SSF57850">
    <property type="entry name" value="RING/U-box"/>
    <property type="match status" value="1"/>
</dbReference>
<keyword evidence="2" id="KW-0812">Transmembrane</keyword>
<dbReference type="PANTHER" id="PTHR45676:SF41">
    <property type="entry name" value="RING-H2 FINGER PROTEIN ATL66"/>
    <property type="match status" value="1"/>
</dbReference>
<gene>
    <name evidence="4" type="ORF">Hyperionvirus2_174</name>
</gene>
<evidence type="ECO:0000256" key="2">
    <source>
        <dbReference type="SAM" id="Phobius"/>
    </source>
</evidence>
<dbReference type="InterPro" id="IPR013083">
    <property type="entry name" value="Znf_RING/FYVE/PHD"/>
</dbReference>
<evidence type="ECO:0000313" key="4">
    <source>
        <dbReference type="EMBL" id="AYV82806.1"/>
    </source>
</evidence>
<dbReference type="SMART" id="SM00184">
    <property type="entry name" value="RING"/>
    <property type="match status" value="1"/>
</dbReference>
<protein>
    <recommendedName>
        <fullName evidence="3">RING-type domain-containing protein</fullName>
    </recommendedName>
</protein>
<evidence type="ECO:0000259" key="3">
    <source>
        <dbReference type="PROSITE" id="PS50089"/>
    </source>
</evidence>
<feature type="domain" description="RING-type" evidence="3">
    <location>
        <begin position="201"/>
        <end position="242"/>
    </location>
</feature>
<keyword evidence="1" id="KW-0863">Zinc-finger</keyword>